<dbReference type="AlphaFoldDB" id="A0A7J7LK78"/>
<dbReference type="Proteomes" id="UP000541444">
    <property type="component" value="Unassembled WGS sequence"/>
</dbReference>
<keyword evidence="1" id="KW-0812">Transmembrane</keyword>
<reference evidence="2 3" key="1">
    <citation type="journal article" date="2020" name="IScience">
        <title>Genome Sequencing of the Endangered Kingdonia uniflora (Circaeasteraceae, Ranunculales) Reveals Potential Mechanisms of Evolutionary Specialization.</title>
        <authorList>
            <person name="Sun Y."/>
            <person name="Deng T."/>
            <person name="Zhang A."/>
            <person name="Moore M.J."/>
            <person name="Landis J.B."/>
            <person name="Lin N."/>
            <person name="Zhang H."/>
            <person name="Zhang X."/>
            <person name="Huang J."/>
            <person name="Zhang X."/>
            <person name="Sun H."/>
            <person name="Wang H."/>
        </authorList>
    </citation>
    <scope>NUCLEOTIDE SEQUENCE [LARGE SCALE GENOMIC DNA]</scope>
    <source>
        <strain evidence="2">TB1705</strain>
        <tissue evidence="2">Leaf</tissue>
    </source>
</reference>
<accession>A0A7J7LK78</accession>
<feature type="transmembrane region" description="Helical" evidence="1">
    <location>
        <begin position="105"/>
        <end position="127"/>
    </location>
</feature>
<dbReference type="EMBL" id="JACGCM010002226">
    <property type="protein sequence ID" value="KAF6142934.1"/>
    <property type="molecule type" value="Genomic_DNA"/>
</dbReference>
<comment type="caution">
    <text evidence="2">The sequence shown here is derived from an EMBL/GenBank/DDBJ whole genome shotgun (WGS) entry which is preliminary data.</text>
</comment>
<evidence type="ECO:0000313" key="3">
    <source>
        <dbReference type="Proteomes" id="UP000541444"/>
    </source>
</evidence>
<organism evidence="2 3">
    <name type="scientific">Kingdonia uniflora</name>
    <dbReference type="NCBI Taxonomy" id="39325"/>
    <lineage>
        <taxon>Eukaryota</taxon>
        <taxon>Viridiplantae</taxon>
        <taxon>Streptophyta</taxon>
        <taxon>Embryophyta</taxon>
        <taxon>Tracheophyta</taxon>
        <taxon>Spermatophyta</taxon>
        <taxon>Magnoliopsida</taxon>
        <taxon>Ranunculales</taxon>
        <taxon>Circaeasteraceae</taxon>
        <taxon>Kingdonia</taxon>
    </lineage>
</organism>
<proteinExistence type="predicted"/>
<gene>
    <name evidence="2" type="ORF">GIB67_003890</name>
</gene>
<evidence type="ECO:0000256" key="1">
    <source>
        <dbReference type="SAM" id="Phobius"/>
    </source>
</evidence>
<protein>
    <submittedName>
        <fullName evidence="2">Uncharacterized protein</fullName>
    </submittedName>
</protein>
<keyword evidence="1" id="KW-1133">Transmembrane helix</keyword>
<feature type="transmembrane region" description="Helical" evidence="1">
    <location>
        <begin position="62"/>
        <end position="84"/>
    </location>
</feature>
<evidence type="ECO:0000313" key="2">
    <source>
        <dbReference type="EMBL" id="KAF6142934.1"/>
    </source>
</evidence>
<name>A0A7J7LK78_9MAGN</name>
<keyword evidence="1" id="KW-0472">Membrane</keyword>
<sequence>MALMNGTLIDVFAMHGEAAQFPTLAPDFNGYKGARDIIKDDTITIHDRKVGLAGWHLSQNKMLFFSGALLTLAVDLISSIDFNLNSNLIHGFNFSPLSEIRLENFVTYGSCSPRMLIYLLLYLMYIAANIGGWKLISKYFGHVFGVWVGGGGIAYLEYCSDEKLEISYWFDGFGATVEENRVLRAAAYLNLTAMDVHLII</sequence>
<keyword evidence="3" id="KW-1185">Reference proteome</keyword>